<dbReference type="SUPFAM" id="SSF57302">
    <property type="entry name" value="Snake toxin-like"/>
    <property type="match status" value="1"/>
</dbReference>
<sequence>FRSAMRFTLLLLLSMPAVVLAIQCLVGSGTSQDDTAAFSPKDCGAGEQYCYIRDIILFGTHTVDKGCGGDNCKKEGSNGDYECCKGYDFCNSAAGSSLFTVILMAAIASWLKN</sequence>
<dbReference type="Gene3D" id="2.10.60.10">
    <property type="entry name" value="CD59"/>
    <property type="match status" value="1"/>
</dbReference>
<accession>A0A8R1YYD7</accession>
<proteinExistence type="predicted"/>
<reference evidence="2" key="1">
    <citation type="journal article" date="2008" name="Nat. Genet.">
        <title>The Pristionchus pacificus genome provides a unique perspective on nematode lifestyle and parasitism.</title>
        <authorList>
            <person name="Dieterich C."/>
            <person name="Clifton S.W."/>
            <person name="Schuster L.N."/>
            <person name="Chinwalla A."/>
            <person name="Delehaunty K."/>
            <person name="Dinkelacker I."/>
            <person name="Fulton L."/>
            <person name="Fulton R."/>
            <person name="Godfrey J."/>
            <person name="Minx P."/>
            <person name="Mitreva M."/>
            <person name="Roeseler W."/>
            <person name="Tian H."/>
            <person name="Witte H."/>
            <person name="Yang S.P."/>
            <person name="Wilson R.K."/>
            <person name="Sommer R.J."/>
        </authorList>
    </citation>
    <scope>NUCLEOTIDE SEQUENCE [LARGE SCALE GENOMIC DNA]</scope>
    <source>
        <strain evidence="2">PS312</strain>
    </source>
</reference>
<gene>
    <name evidence="1" type="primary">WBGene00279825</name>
</gene>
<organism evidence="1 2">
    <name type="scientific">Pristionchus pacificus</name>
    <name type="common">Parasitic nematode worm</name>
    <dbReference type="NCBI Taxonomy" id="54126"/>
    <lineage>
        <taxon>Eukaryota</taxon>
        <taxon>Metazoa</taxon>
        <taxon>Ecdysozoa</taxon>
        <taxon>Nematoda</taxon>
        <taxon>Chromadorea</taxon>
        <taxon>Rhabditida</taxon>
        <taxon>Rhabditina</taxon>
        <taxon>Diplogasteromorpha</taxon>
        <taxon>Diplogasteroidea</taxon>
        <taxon>Neodiplogasteridae</taxon>
        <taxon>Pristionchus</taxon>
    </lineage>
</organism>
<name>A0A2A6CJP3_PRIPA</name>
<dbReference type="InterPro" id="IPR045860">
    <property type="entry name" value="Snake_toxin-like_sf"/>
</dbReference>
<dbReference type="EnsemblMetazoa" id="PPA41456.1">
    <property type="protein sequence ID" value="PPA41456.1"/>
    <property type="gene ID" value="WBGene00279825"/>
</dbReference>
<dbReference type="AlphaFoldDB" id="A0A2A6CJP3"/>
<keyword evidence="2" id="KW-1185">Reference proteome</keyword>
<evidence type="ECO:0000313" key="1">
    <source>
        <dbReference type="EnsemblMetazoa" id="PPA41456.1"/>
    </source>
</evidence>
<protein>
    <submittedName>
        <fullName evidence="1">Uncharacterized protein</fullName>
    </submittedName>
</protein>
<accession>A0A2A6CJP3</accession>
<reference evidence="1" key="2">
    <citation type="submission" date="2022-06" db="UniProtKB">
        <authorList>
            <consortium name="EnsemblMetazoa"/>
        </authorList>
    </citation>
    <scope>IDENTIFICATION</scope>
    <source>
        <strain evidence="1">PS312</strain>
    </source>
</reference>
<evidence type="ECO:0000313" key="2">
    <source>
        <dbReference type="Proteomes" id="UP000005239"/>
    </source>
</evidence>
<dbReference type="Proteomes" id="UP000005239">
    <property type="component" value="Unassembled WGS sequence"/>
</dbReference>